<dbReference type="GO" id="GO:0009403">
    <property type="term" value="P:toxin biosynthetic process"/>
    <property type="evidence" value="ECO:0007669"/>
    <property type="project" value="InterPro"/>
</dbReference>
<reference evidence="6 7" key="1">
    <citation type="submission" date="2022-10" db="EMBL/GenBank/DDBJ databases">
        <title>The complete genomes of actinobacterial strains from the NBC collection.</title>
        <authorList>
            <person name="Joergensen T.S."/>
            <person name="Alvarez Arevalo M."/>
            <person name="Sterndorff E.B."/>
            <person name="Faurdal D."/>
            <person name="Vuksanovic O."/>
            <person name="Mourched A.-S."/>
            <person name="Charusanti P."/>
            <person name="Shaw S."/>
            <person name="Blin K."/>
            <person name="Weber T."/>
        </authorList>
    </citation>
    <scope>NUCLEOTIDE SEQUENCE [LARGE SCALE GENOMIC DNA]</scope>
    <source>
        <strain evidence="6 7">NBC_00319</strain>
    </source>
</reference>
<name>A0AAU4JZD8_9NOCA</name>
<dbReference type="RefSeq" id="WP_045821492.1">
    <property type="nucleotide sequence ID" value="NZ_CP108021.1"/>
</dbReference>
<dbReference type="InterPro" id="IPR001940">
    <property type="entry name" value="Peptidase_S1C"/>
</dbReference>
<dbReference type="KEGG" id="whr:OG579_15465"/>
<keyword evidence="2 5" id="KW-0812">Transmembrane</keyword>
<dbReference type="InterPro" id="IPR047680">
    <property type="entry name" value="MarP-like"/>
</dbReference>
<dbReference type="Gene3D" id="2.40.10.10">
    <property type="entry name" value="Trypsin-like serine proteases"/>
    <property type="match status" value="2"/>
</dbReference>
<protein>
    <submittedName>
        <fullName evidence="6">MarP family serine protease</fullName>
        <ecNumber evidence="6">3.4.21.-</ecNumber>
    </submittedName>
</protein>
<feature type="transmembrane region" description="Helical" evidence="5">
    <location>
        <begin position="6"/>
        <end position="23"/>
    </location>
</feature>
<feature type="transmembrane region" description="Helical" evidence="5">
    <location>
        <begin position="30"/>
        <end position="52"/>
    </location>
</feature>
<feature type="transmembrane region" description="Helical" evidence="5">
    <location>
        <begin position="99"/>
        <end position="120"/>
    </location>
</feature>
<dbReference type="Pfam" id="PF02674">
    <property type="entry name" value="Colicin_V"/>
    <property type="match status" value="1"/>
</dbReference>
<proteinExistence type="predicted"/>
<accession>A0AAU4JZD8</accession>
<comment type="subcellular location">
    <subcellularLocation>
        <location evidence="1">Membrane</location>
        <topology evidence="1">Multi-pass membrane protein</topology>
    </subcellularLocation>
</comment>
<evidence type="ECO:0000256" key="4">
    <source>
        <dbReference type="ARBA" id="ARBA00023136"/>
    </source>
</evidence>
<keyword evidence="4 5" id="KW-0472">Membrane</keyword>
<dbReference type="GO" id="GO:0016020">
    <property type="term" value="C:membrane"/>
    <property type="evidence" value="ECO:0007669"/>
    <property type="project" value="UniProtKB-SubCell"/>
</dbReference>
<evidence type="ECO:0000313" key="6">
    <source>
        <dbReference type="EMBL" id="WUM19110.1"/>
    </source>
</evidence>
<dbReference type="AlphaFoldDB" id="A0AAU4JZD8"/>
<evidence type="ECO:0000256" key="5">
    <source>
        <dbReference type="SAM" id="Phobius"/>
    </source>
</evidence>
<sequence>MSGSGWVDLVVIAIALLAAASGFRQGAVASALAFVGVVLGAIAGILLAPHLIDHIDDRRWRLVVGVGLLVVLVVIGEASGMILGRAARGGIRSLMVRRADSVIGSLLQAVAVLIAAWLLAIPVSSSAEPTIANAVRGSKVLGGVDDVAPAWLRQLPSDFSSLLDDSGLPEVIGPFGRTPVTSVDPPDSGLLTLPVIAQVRPSVVKIEGVAPSCNQALEGSGFVVSAERVMTNAHVVAGTRSLRVQSNDGALDAKVVLFDPDNDIAILDVPGLTAPALSFADRNASTGTDAIALGYPEAGPFTASAERIREVVNLSGPDIYRAGEVKREVYTVRGSIRQGNSGGPLIDTDGRVLGVVFGAAEDTASETGFVLTADQVQANLRASENRTAAVDTQSCVHS</sequence>
<dbReference type="EC" id="3.4.21.-" evidence="6"/>
<dbReference type="SUPFAM" id="SSF50494">
    <property type="entry name" value="Trypsin-like serine proteases"/>
    <property type="match status" value="1"/>
</dbReference>
<dbReference type="EMBL" id="CP108021">
    <property type="protein sequence ID" value="WUM19110.1"/>
    <property type="molecule type" value="Genomic_DNA"/>
</dbReference>
<dbReference type="GO" id="GO:0006508">
    <property type="term" value="P:proteolysis"/>
    <property type="evidence" value="ECO:0007669"/>
    <property type="project" value="UniProtKB-KW"/>
</dbReference>
<evidence type="ECO:0000313" key="7">
    <source>
        <dbReference type="Proteomes" id="UP001432128"/>
    </source>
</evidence>
<gene>
    <name evidence="6" type="ORF">OG579_15465</name>
</gene>
<dbReference type="GO" id="GO:0004252">
    <property type="term" value="F:serine-type endopeptidase activity"/>
    <property type="evidence" value="ECO:0007669"/>
    <property type="project" value="InterPro"/>
</dbReference>
<evidence type="ECO:0000256" key="3">
    <source>
        <dbReference type="ARBA" id="ARBA00022989"/>
    </source>
</evidence>
<keyword evidence="6" id="KW-0378">Hydrolase</keyword>
<feature type="transmembrane region" description="Helical" evidence="5">
    <location>
        <begin position="64"/>
        <end position="87"/>
    </location>
</feature>
<keyword evidence="7" id="KW-1185">Reference proteome</keyword>
<dbReference type="Pfam" id="PF13365">
    <property type="entry name" value="Trypsin_2"/>
    <property type="match status" value="1"/>
</dbReference>
<dbReference type="InterPro" id="IPR003825">
    <property type="entry name" value="Colicin-V_CvpA"/>
</dbReference>
<dbReference type="PANTHER" id="PTHR43019:SF23">
    <property type="entry name" value="PROTEASE DO-LIKE 5, CHLOROPLASTIC"/>
    <property type="match status" value="1"/>
</dbReference>
<dbReference type="PANTHER" id="PTHR43019">
    <property type="entry name" value="SERINE ENDOPROTEASE DEGS"/>
    <property type="match status" value="1"/>
</dbReference>
<dbReference type="PRINTS" id="PR00834">
    <property type="entry name" value="PROTEASES2C"/>
</dbReference>
<dbReference type="InterPro" id="IPR009003">
    <property type="entry name" value="Peptidase_S1_PA"/>
</dbReference>
<dbReference type="NCBIfam" id="NF033740">
    <property type="entry name" value="MarP_fam_protase"/>
    <property type="match status" value="1"/>
</dbReference>
<dbReference type="Proteomes" id="UP001432128">
    <property type="component" value="Chromosome"/>
</dbReference>
<evidence type="ECO:0000256" key="1">
    <source>
        <dbReference type="ARBA" id="ARBA00004141"/>
    </source>
</evidence>
<evidence type="ECO:0000256" key="2">
    <source>
        <dbReference type="ARBA" id="ARBA00022692"/>
    </source>
</evidence>
<dbReference type="InterPro" id="IPR043504">
    <property type="entry name" value="Peptidase_S1_PA_chymotrypsin"/>
</dbReference>
<keyword evidence="6" id="KW-0645">Protease</keyword>
<organism evidence="6 7">
    <name type="scientific">Williamsia herbipolensis</name>
    <dbReference type="NCBI Taxonomy" id="1603258"/>
    <lineage>
        <taxon>Bacteria</taxon>
        <taxon>Bacillati</taxon>
        <taxon>Actinomycetota</taxon>
        <taxon>Actinomycetes</taxon>
        <taxon>Mycobacteriales</taxon>
        <taxon>Nocardiaceae</taxon>
        <taxon>Williamsia</taxon>
    </lineage>
</organism>
<keyword evidence="3 5" id="KW-1133">Transmembrane helix</keyword>